<evidence type="ECO:0000259" key="2">
    <source>
        <dbReference type="Pfam" id="PF14530"/>
    </source>
</evidence>
<dbReference type="EMBL" id="BAFO02000005">
    <property type="protein sequence ID" value="GAD82039.1"/>
    <property type="molecule type" value="Genomic_DNA"/>
</dbReference>
<dbReference type="InterPro" id="IPR029447">
    <property type="entry name" value="DUF4439"/>
</dbReference>
<comment type="caution">
    <text evidence="3">The sequence shown here is derived from an EMBL/GenBank/DDBJ whole genome shotgun (WGS) entry which is preliminary data.</text>
</comment>
<dbReference type="STRING" id="1824.SAMN05444423_106194"/>
<evidence type="ECO:0000313" key="3">
    <source>
        <dbReference type="EMBL" id="GAD82039.1"/>
    </source>
</evidence>
<dbReference type="Proteomes" id="UP000017048">
    <property type="component" value="Unassembled WGS sequence"/>
</dbReference>
<feature type="compositionally biased region" description="Low complexity" evidence="1">
    <location>
        <begin position="44"/>
        <end position="59"/>
    </location>
</feature>
<dbReference type="InterPro" id="IPR012347">
    <property type="entry name" value="Ferritin-like"/>
</dbReference>
<feature type="region of interest" description="Disordered" evidence="1">
    <location>
        <begin position="1"/>
        <end position="73"/>
    </location>
</feature>
<dbReference type="Gene3D" id="1.20.1260.10">
    <property type="match status" value="1"/>
</dbReference>
<proteinExistence type="predicted"/>
<protein>
    <recommendedName>
        <fullName evidence="2">DUF4439 domain-containing protein</fullName>
    </recommendedName>
</protein>
<dbReference type="Pfam" id="PF14530">
    <property type="entry name" value="DUF4439"/>
    <property type="match status" value="1"/>
</dbReference>
<name>U5EA53_NOCAS</name>
<reference evidence="3 4" key="1">
    <citation type="journal article" date="2014" name="BMC Genomics">
        <title>Genome based analysis of type-I polyketide synthase and nonribosomal peptide synthetase gene clusters in seven strains of five representative Nocardia species.</title>
        <authorList>
            <person name="Komaki H."/>
            <person name="Ichikawa N."/>
            <person name="Hosoyama A."/>
            <person name="Takahashi-Nakaguchi A."/>
            <person name="Matsuzawa T."/>
            <person name="Suzuki K."/>
            <person name="Fujita N."/>
            <person name="Gonoi T."/>
        </authorList>
    </citation>
    <scope>NUCLEOTIDE SEQUENCE [LARGE SCALE GENOMIC DNA]</scope>
    <source>
        <strain evidence="3 4">NBRC 15531</strain>
    </source>
</reference>
<dbReference type="eggNOG" id="ENOG50334B4">
    <property type="taxonomic scope" value="Bacteria"/>
</dbReference>
<gene>
    <name evidence="3" type="ORF">NCAST_05_04760</name>
</gene>
<sequence>MVRVPFRHTAPPRAGRPSGMRSDRHGSHPMTTESSPLVDPPHAEPLTPAAPAPTASATPAHRHSAAATTGAAPHRLAQGLRRTAAGPDATPRDPAAATSTVDGGWRRRSLLRLLGTTAVGLPTAAVLAACTEDDTVHAPDPLAAHEVLARADAAAAQAAIALAPQAQAALTTIATERTAHADALRTEIDRVIGVYGDGTTPVHRTGQITVPGPDGAQVPATAVATATPAAHDRSAARSARPLAAGGRRAGAYRIRLSRGAAGLDQRGLCHRGGSTARMTDQRQALQAALDSEYAAVYSYGVIAAYANADRSRLVAEFSAAHRARRDATIELLETGGTAPGAPDAAYTPPFPVDDPIPAAHLAVAVESDCAAAWYAVVEHADDASVRATATEALTESAVRRARWQAILGANPVTTTFPGRASV</sequence>
<feature type="region of interest" description="Disordered" evidence="1">
    <location>
        <begin position="83"/>
        <end position="102"/>
    </location>
</feature>
<dbReference type="InterPro" id="IPR009078">
    <property type="entry name" value="Ferritin-like_SF"/>
</dbReference>
<dbReference type="AlphaFoldDB" id="U5EA53"/>
<keyword evidence="4" id="KW-1185">Reference proteome</keyword>
<dbReference type="CDD" id="cd00657">
    <property type="entry name" value="Ferritin_like"/>
    <property type="match status" value="1"/>
</dbReference>
<dbReference type="SUPFAM" id="SSF47240">
    <property type="entry name" value="Ferritin-like"/>
    <property type="match status" value="1"/>
</dbReference>
<organism evidence="3 4">
    <name type="scientific">Nocardia asteroides NBRC 15531</name>
    <dbReference type="NCBI Taxonomy" id="1110697"/>
    <lineage>
        <taxon>Bacteria</taxon>
        <taxon>Bacillati</taxon>
        <taxon>Actinomycetota</taxon>
        <taxon>Actinomycetes</taxon>
        <taxon>Mycobacteriales</taxon>
        <taxon>Nocardiaceae</taxon>
        <taxon>Nocardia</taxon>
    </lineage>
</organism>
<accession>U5EA53</accession>
<feature type="compositionally biased region" description="Low complexity" evidence="1">
    <location>
        <begin position="83"/>
        <end position="98"/>
    </location>
</feature>
<evidence type="ECO:0000313" key="4">
    <source>
        <dbReference type="Proteomes" id="UP000017048"/>
    </source>
</evidence>
<evidence type="ECO:0000256" key="1">
    <source>
        <dbReference type="SAM" id="MobiDB-lite"/>
    </source>
</evidence>
<feature type="domain" description="DUF4439" evidence="2">
    <location>
        <begin position="284"/>
        <end position="420"/>
    </location>
</feature>